<protein>
    <submittedName>
        <fullName evidence="1">Uncharacterized protein</fullName>
    </submittedName>
</protein>
<proteinExistence type="predicted"/>
<dbReference type="AlphaFoldDB" id="A0A173T7W6"/>
<sequence>MTLQEVVARFNTTPFLFAGSGITRRYYGLPDWVGLLTHFAEKVKNDQFAFRYYESKVSELEDSDKLPTIASYIEKDFNEAWFNNLPGIRSESENVQRSIAEGVSPFKAEIAEYINSISVVKNEYQEEVKKLQNIAKNNISGVITTNYDCFFEILFDGYKTFIGQDELVFSQLQGVAEIYKIHGSVRSPLSIVINKNDYHTFREKGKYLAAKLMTIFMEYPIVFIGYSISDSDIQEILGDVVECLPPEKVNSLQKRFIFIDYQKDTNDCEVSSHSLVINGKLIEMTKIILSDFGILYDALSAKKAALPVKLLRRFKDELYSFALTQQPGPTMQVAALDDGRIDENMLALSIGLASTGVYGLARAVNSEQWYRNIILHDSMYSCDKLLEYVYPELAKQNSWKLPVWYYIANSDYKSSLAESKAPHSYNDIVSEDSIKRNRTAIAGRTAMEIWTQEKTNVFKAIRLLGFLPEDKIDVEQYQQILETIFKENANILSSSNTSDRSSLKRMIRIYDFLLYRQKKTP</sequence>
<dbReference type="EMBL" id="CYXR01000013">
    <property type="protein sequence ID" value="CUM98570.1"/>
    <property type="molecule type" value="Genomic_DNA"/>
</dbReference>
<organism evidence="1 2">
    <name type="scientific">Coprococcus comes</name>
    <dbReference type="NCBI Taxonomy" id="410072"/>
    <lineage>
        <taxon>Bacteria</taxon>
        <taxon>Bacillati</taxon>
        <taxon>Bacillota</taxon>
        <taxon>Clostridia</taxon>
        <taxon>Lachnospirales</taxon>
        <taxon>Lachnospiraceae</taxon>
        <taxon>Coprococcus</taxon>
    </lineage>
</organism>
<name>A0A173T7W6_9FIRM</name>
<evidence type="ECO:0000313" key="2">
    <source>
        <dbReference type="Proteomes" id="UP000095727"/>
    </source>
</evidence>
<dbReference type="PIRSF" id="PIRSF014677">
    <property type="entry name" value="UCP014677"/>
    <property type="match status" value="1"/>
</dbReference>
<reference evidence="1 2" key="1">
    <citation type="submission" date="2015-09" db="EMBL/GenBank/DDBJ databases">
        <authorList>
            <consortium name="Pathogen Informatics"/>
        </authorList>
    </citation>
    <scope>NUCLEOTIDE SEQUENCE [LARGE SCALE GENOMIC DNA]</scope>
    <source>
        <strain evidence="1 2">2789STDY5834962</strain>
    </source>
</reference>
<dbReference type="Proteomes" id="UP000095727">
    <property type="component" value="Unassembled WGS sequence"/>
</dbReference>
<dbReference type="RefSeq" id="WP_055157064.1">
    <property type="nucleotide sequence ID" value="NZ_CYXR01000013.1"/>
</dbReference>
<dbReference type="Pfam" id="PF13289">
    <property type="entry name" value="SIR2_2"/>
    <property type="match status" value="1"/>
</dbReference>
<dbReference type="InterPro" id="IPR011202">
    <property type="entry name" value="UCP014677"/>
</dbReference>
<evidence type="ECO:0000313" key="1">
    <source>
        <dbReference type="EMBL" id="CUM98570.1"/>
    </source>
</evidence>
<accession>A0A173T7W6</accession>
<gene>
    <name evidence="1" type="ORF">ERS852574_01971</name>
</gene>